<dbReference type="InterPro" id="IPR035979">
    <property type="entry name" value="RBD_domain_sf"/>
</dbReference>
<evidence type="ECO:0000256" key="1">
    <source>
        <dbReference type="PROSITE-ProRule" id="PRU00176"/>
    </source>
</evidence>
<gene>
    <name evidence="4" type="ORF">H671_2g6236</name>
</gene>
<protein>
    <submittedName>
        <fullName evidence="4">Serine/arginine-rich splicing factor 3-like protein</fullName>
    </submittedName>
</protein>
<proteinExistence type="predicted"/>
<name>A0A061II93_CRIGR</name>
<accession>A0A061II93</accession>
<feature type="region of interest" description="Disordered" evidence="2">
    <location>
        <begin position="124"/>
        <end position="173"/>
    </location>
</feature>
<sequence>MEELTLPGEQKVYVIDMSFVQWSSDSSVGCLNSPGKKNTDLEMHSDSCPLDCMVYVGNIGINGNKTELEHAFCYYGPLPSVWVAQNPPDFAFVEFEDPRDAADAVQELNGRTLCGCRVRVEVSNGEKRSGNRGPPTSWGRCPRDDYHRRSPPPTKISKKEKLLSKPEQVIFKR</sequence>
<dbReference type="Pfam" id="PF00076">
    <property type="entry name" value="RRM_1"/>
    <property type="match status" value="1"/>
</dbReference>
<dbReference type="SMART" id="SM00360">
    <property type="entry name" value="RRM"/>
    <property type="match status" value="1"/>
</dbReference>
<dbReference type="GO" id="GO:0003723">
    <property type="term" value="F:RNA binding"/>
    <property type="evidence" value="ECO:0007669"/>
    <property type="project" value="UniProtKB-UniRule"/>
</dbReference>
<evidence type="ECO:0000313" key="5">
    <source>
        <dbReference type="Proteomes" id="UP000030759"/>
    </source>
</evidence>
<keyword evidence="1" id="KW-0694">RNA-binding</keyword>
<dbReference type="PANTHER" id="PTHR23147">
    <property type="entry name" value="SERINE/ARGININE RICH SPLICING FACTOR"/>
    <property type="match status" value="1"/>
</dbReference>
<dbReference type="AlphaFoldDB" id="A0A061II93"/>
<dbReference type="EMBL" id="KE668258">
    <property type="protein sequence ID" value="ERE84081.1"/>
    <property type="molecule type" value="Genomic_DNA"/>
</dbReference>
<organism evidence="4 5">
    <name type="scientific">Cricetulus griseus</name>
    <name type="common">Chinese hamster</name>
    <name type="synonym">Cricetulus barabensis griseus</name>
    <dbReference type="NCBI Taxonomy" id="10029"/>
    <lineage>
        <taxon>Eukaryota</taxon>
        <taxon>Metazoa</taxon>
        <taxon>Chordata</taxon>
        <taxon>Craniata</taxon>
        <taxon>Vertebrata</taxon>
        <taxon>Euteleostomi</taxon>
        <taxon>Mammalia</taxon>
        <taxon>Eutheria</taxon>
        <taxon>Euarchontoglires</taxon>
        <taxon>Glires</taxon>
        <taxon>Rodentia</taxon>
        <taxon>Myomorpha</taxon>
        <taxon>Muroidea</taxon>
        <taxon>Cricetidae</taxon>
        <taxon>Cricetinae</taxon>
        <taxon>Cricetulus</taxon>
    </lineage>
</organism>
<dbReference type="InterPro" id="IPR050907">
    <property type="entry name" value="SRSF"/>
</dbReference>
<evidence type="ECO:0000256" key="2">
    <source>
        <dbReference type="SAM" id="MobiDB-lite"/>
    </source>
</evidence>
<evidence type="ECO:0000259" key="3">
    <source>
        <dbReference type="PROSITE" id="PS50102"/>
    </source>
</evidence>
<evidence type="ECO:0000313" key="4">
    <source>
        <dbReference type="EMBL" id="ERE84081.1"/>
    </source>
</evidence>
<feature type="domain" description="RRM" evidence="3">
    <location>
        <begin position="52"/>
        <end position="125"/>
    </location>
</feature>
<dbReference type="SUPFAM" id="SSF54928">
    <property type="entry name" value="RNA-binding domain, RBD"/>
    <property type="match status" value="1"/>
</dbReference>
<dbReference type="FunFam" id="3.30.70.330:FF:001074">
    <property type="entry name" value="Splicing factor, arginine/serine-rich 7"/>
    <property type="match status" value="1"/>
</dbReference>
<dbReference type="InterPro" id="IPR012677">
    <property type="entry name" value="Nucleotide-bd_a/b_plait_sf"/>
</dbReference>
<dbReference type="Proteomes" id="UP000030759">
    <property type="component" value="Unassembled WGS sequence"/>
</dbReference>
<dbReference type="InterPro" id="IPR000504">
    <property type="entry name" value="RRM_dom"/>
</dbReference>
<dbReference type="Gene3D" id="3.30.70.330">
    <property type="match status" value="1"/>
</dbReference>
<reference evidence="5" key="1">
    <citation type="journal article" date="2013" name="Nat. Biotechnol.">
        <title>Chinese hamster genome sequenced from sorted chromosomes.</title>
        <authorList>
            <person name="Brinkrolf K."/>
            <person name="Rupp O."/>
            <person name="Laux H."/>
            <person name="Kollin F."/>
            <person name="Ernst W."/>
            <person name="Linke B."/>
            <person name="Kofler R."/>
            <person name="Romand S."/>
            <person name="Hesse F."/>
            <person name="Budach W.E."/>
            <person name="Galosy S."/>
            <person name="Muller D."/>
            <person name="Noll T."/>
            <person name="Wienberg J."/>
            <person name="Jostock T."/>
            <person name="Leonard M."/>
            <person name="Grillari J."/>
            <person name="Tauch A."/>
            <person name="Goesmann A."/>
            <person name="Helk B."/>
            <person name="Mott J.E."/>
            <person name="Puhler A."/>
            <person name="Borth N."/>
        </authorList>
    </citation>
    <scope>NUCLEOTIDE SEQUENCE [LARGE SCALE GENOMIC DNA]</scope>
    <source>
        <strain evidence="5">17A/GY</strain>
    </source>
</reference>
<dbReference type="PROSITE" id="PS50102">
    <property type="entry name" value="RRM"/>
    <property type="match status" value="1"/>
</dbReference>